<sequence length="131" mass="15534">LKKLEEKGSLKILFRDMRREGINISDIMLLKNWIYGETIKPRVLNKILKYLNYSDMKIQQTLIASGEIVKTHMKAGRESNKNLNEKIQMIDNEEIMEEMIQHEEYEFELEGVGEFLVQQIQYSPQKLENID</sequence>
<reference evidence="1 2" key="1">
    <citation type="journal article" date="2016" name="Front. Microbiol.">
        <title>Comprehensive Phylogenetic Analysis of Bovine Non-aureus Staphylococci Species Based on Whole-Genome Sequencing.</title>
        <authorList>
            <person name="Naushad S."/>
            <person name="Barkema H.W."/>
            <person name="Luby C."/>
            <person name="Condas L.A."/>
            <person name="Nobrega D.B."/>
            <person name="Carson D.A."/>
            <person name="De Buck J."/>
        </authorList>
    </citation>
    <scope>NUCLEOTIDE SEQUENCE [LARGE SCALE GENOMIC DNA]</scope>
    <source>
        <strain evidence="1 2">SNUC 4337</strain>
    </source>
</reference>
<dbReference type="OrthoDB" id="2769924at2"/>
<protein>
    <submittedName>
        <fullName evidence="1">Uncharacterized protein</fullName>
    </submittedName>
</protein>
<organism evidence="1 2">
    <name type="scientific">Staphylococcus nepalensis</name>
    <dbReference type="NCBI Taxonomy" id="214473"/>
    <lineage>
        <taxon>Bacteria</taxon>
        <taxon>Bacillati</taxon>
        <taxon>Bacillota</taxon>
        <taxon>Bacilli</taxon>
        <taxon>Bacillales</taxon>
        <taxon>Staphylococcaceae</taxon>
        <taxon>Staphylococcus</taxon>
    </lineage>
</organism>
<name>A0A2T4RXP2_9STAP</name>
<feature type="non-terminal residue" evidence="1">
    <location>
        <position position="1"/>
    </location>
</feature>
<dbReference type="Proteomes" id="UP000240400">
    <property type="component" value="Unassembled WGS sequence"/>
</dbReference>
<proteinExistence type="predicted"/>
<feature type="non-terminal residue" evidence="1">
    <location>
        <position position="131"/>
    </location>
</feature>
<evidence type="ECO:0000313" key="2">
    <source>
        <dbReference type="Proteomes" id="UP000240400"/>
    </source>
</evidence>
<dbReference type="AlphaFoldDB" id="A0A2T4RXP2"/>
<accession>A0A2T4RXP2</accession>
<dbReference type="EMBL" id="PZHR01001225">
    <property type="protein sequence ID" value="PTK34839.1"/>
    <property type="molecule type" value="Genomic_DNA"/>
</dbReference>
<comment type="caution">
    <text evidence="1">The sequence shown here is derived from an EMBL/GenBank/DDBJ whole genome shotgun (WGS) entry which is preliminary data.</text>
</comment>
<dbReference type="RefSeq" id="WP_158266148.1">
    <property type="nucleotide sequence ID" value="NZ_PZHR01001225.1"/>
</dbReference>
<gene>
    <name evidence="1" type="ORF">BUZ61_19685</name>
</gene>
<evidence type="ECO:0000313" key="1">
    <source>
        <dbReference type="EMBL" id="PTK34839.1"/>
    </source>
</evidence>